<evidence type="ECO:0000313" key="2">
    <source>
        <dbReference type="Proteomes" id="UP000559653"/>
    </source>
</evidence>
<protein>
    <submittedName>
        <fullName evidence="1">PEFG-CTERM sorting domain-containing protein</fullName>
    </submittedName>
</protein>
<accession>A0AC60VXX0</accession>
<comment type="caution">
    <text evidence="1">The sequence shown here is derived from an EMBL/GenBank/DDBJ whole genome shotgun (WGS) entry which is preliminary data.</text>
</comment>
<proteinExistence type="predicted"/>
<reference evidence="1 2" key="1">
    <citation type="journal article" date="2020" name="Appl. Environ. Microbiol.">
        <title>Genomic Characteristics of a Novel Species of Ammonia-Oxidizing Archaea from the Jiulong River Estuary.</title>
        <authorList>
            <person name="Zou D."/>
            <person name="Wan R."/>
            <person name="Han L."/>
            <person name="Xu M.N."/>
            <person name="Liu Y."/>
            <person name="Liu H."/>
            <person name="Kao S.J."/>
            <person name="Li M."/>
        </authorList>
    </citation>
    <scope>NUCLEOTIDE SEQUENCE [LARGE SCALE GENOMIC DNA]</scope>
    <source>
        <strain evidence="1">W1bin1</strain>
    </source>
</reference>
<dbReference type="Proteomes" id="UP000559653">
    <property type="component" value="Unassembled WGS sequence"/>
</dbReference>
<gene>
    <name evidence="1" type="ORF">H2B03_04240</name>
</gene>
<dbReference type="EMBL" id="JACEMZ010000020">
    <property type="protein sequence ID" value="MBA4452368.1"/>
    <property type="molecule type" value="Genomic_DNA"/>
</dbReference>
<evidence type="ECO:0000313" key="1">
    <source>
        <dbReference type="EMBL" id="MBA4452368.1"/>
    </source>
</evidence>
<name>A0AC60VXX0_9ARCH</name>
<sequence length="271" mass="28541">MNTHLSVFALFAIMVASIGMAPAFGQTVQPIVVTTDKTSYSEGETIMVTGEVSEILFGYAISVMTIAPNGNLVSIDQVMVGSDKTFSAELSAGGSLMKQSGEYTIQVLYGTENRTAETTFTFGGSSVVSGPEGLVPVAGTDFMVGYEITGGKLISITPDVDANSLIIAIDATDDGQLTITLPRELIDAKIGDEDDDFFVLVDGEEVDFDETMTSTDRTLVISFPAGAEEIEIIGTHVVPEFGAIAALILAVAIISIIAVSAKSRLSIMPRY</sequence>
<organism evidence="1 2">
    <name type="scientific">Candidatus Nitrosomaritimum aestuariumsis</name>
    <dbReference type="NCBI Taxonomy" id="3342354"/>
    <lineage>
        <taxon>Archaea</taxon>
        <taxon>Nitrososphaerota</taxon>
        <taxon>Nitrososphaeria</taxon>
        <taxon>Nitrosopumilales</taxon>
        <taxon>Nitrosopumilaceae</taxon>
        <taxon>Candidatus Nitrosomaritimum</taxon>
    </lineage>
</organism>